<feature type="compositionally biased region" description="Polar residues" evidence="1">
    <location>
        <begin position="469"/>
        <end position="479"/>
    </location>
</feature>
<evidence type="ECO:0000256" key="2">
    <source>
        <dbReference type="SAM" id="SignalP"/>
    </source>
</evidence>
<keyword evidence="4" id="KW-1185">Reference proteome</keyword>
<feature type="signal peptide" evidence="2">
    <location>
        <begin position="1"/>
        <end position="21"/>
    </location>
</feature>
<evidence type="ECO:0000313" key="4">
    <source>
        <dbReference type="Proteomes" id="UP000298138"/>
    </source>
</evidence>
<feature type="region of interest" description="Disordered" evidence="1">
    <location>
        <begin position="467"/>
        <end position="504"/>
    </location>
</feature>
<name>A0A4S2MSL7_9PEZI</name>
<feature type="compositionally biased region" description="Low complexity" evidence="1">
    <location>
        <begin position="106"/>
        <end position="126"/>
    </location>
</feature>
<dbReference type="AlphaFoldDB" id="A0A4S2MSL7"/>
<evidence type="ECO:0000256" key="1">
    <source>
        <dbReference type="SAM" id="MobiDB-lite"/>
    </source>
</evidence>
<proteinExistence type="predicted"/>
<protein>
    <submittedName>
        <fullName evidence="3">Uncharacterized protein</fullName>
    </submittedName>
</protein>
<gene>
    <name evidence="3" type="ORF">EX30DRAFT_365518</name>
</gene>
<feature type="compositionally biased region" description="Polar residues" evidence="1">
    <location>
        <begin position="75"/>
        <end position="89"/>
    </location>
</feature>
<dbReference type="Proteomes" id="UP000298138">
    <property type="component" value="Unassembled WGS sequence"/>
</dbReference>
<evidence type="ECO:0000313" key="3">
    <source>
        <dbReference type="EMBL" id="TGZ78997.1"/>
    </source>
</evidence>
<sequence>MRPTLLTGALLLLQCPSLLTALPGVGIIKDYGDVNTEGLNVSTEEGHWVTRSLHRRATSQDQTELAGLGHKRTISAVSKDSGSGQGSPPQQRPRKGSTASDGSQNSKSSQRTTTSGSSVTRGTASSPPNTANHIDPAEFIQLYNTQFLTQFMPQNSKNFGVFQKAVQDGVKLMAELFLAVSQAKSHPGGGTSPGGGTAAKFDASYIADTLRKTTLDSDDNPTINMEFYPITEIMDQIRQLAHLDSSKPRVQKMHTIEQDPVWKIHPIKSKALPAEKPDLHDDTLIMATSKQNKIAIVHKTFNVNDKTPEGAGRMYSSDLIWNVLNGDFKTKVHQLKIVLQANVVSTITPVMDELLQRQEWDYSEAFGATLKDAIPLNRVVFFAFLGSDNGRPLLRMLKQRMGQIVQAQMQDQVRKDFGLVIKQVAWALDTNDYDEVPNLGFVLGRPTGDETQLYLQLAELLNLRPASPTLEQVPSSNRATTPPPPPQGGRKSPVQPGRVKARRG</sequence>
<reference evidence="3 4" key="1">
    <citation type="submission" date="2019-04" db="EMBL/GenBank/DDBJ databases">
        <title>Comparative genomics and transcriptomics to analyze fruiting body development in filamentous ascomycetes.</title>
        <authorList>
            <consortium name="DOE Joint Genome Institute"/>
            <person name="Lutkenhaus R."/>
            <person name="Traeger S."/>
            <person name="Breuer J."/>
            <person name="Kuo A."/>
            <person name="Lipzen A."/>
            <person name="Pangilinan J."/>
            <person name="Dilworth D."/>
            <person name="Sandor L."/>
            <person name="Poggeler S."/>
            <person name="Barry K."/>
            <person name="Grigoriev I.V."/>
            <person name="Nowrousian M."/>
        </authorList>
    </citation>
    <scope>NUCLEOTIDE SEQUENCE [LARGE SCALE GENOMIC DNA]</scope>
    <source>
        <strain evidence="3 4">CBS 389.68</strain>
    </source>
</reference>
<dbReference type="EMBL" id="ML220135">
    <property type="protein sequence ID" value="TGZ78997.1"/>
    <property type="molecule type" value="Genomic_DNA"/>
</dbReference>
<organism evidence="3 4">
    <name type="scientific">Ascodesmis nigricans</name>
    <dbReference type="NCBI Taxonomy" id="341454"/>
    <lineage>
        <taxon>Eukaryota</taxon>
        <taxon>Fungi</taxon>
        <taxon>Dikarya</taxon>
        <taxon>Ascomycota</taxon>
        <taxon>Pezizomycotina</taxon>
        <taxon>Pezizomycetes</taxon>
        <taxon>Pezizales</taxon>
        <taxon>Ascodesmidaceae</taxon>
        <taxon>Ascodesmis</taxon>
    </lineage>
</organism>
<keyword evidence="2" id="KW-0732">Signal</keyword>
<feature type="chain" id="PRO_5020544464" evidence="2">
    <location>
        <begin position="22"/>
        <end position="504"/>
    </location>
</feature>
<feature type="region of interest" description="Disordered" evidence="1">
    <location>
        <begin position="57"/>
        <end position="133"/>
    </location>
</feature>
<accession>A0A4S2MSL7</accession>
<dbReference type="InParanoid" id="A0A4S2MSL7"/>